<evidence type="ECO:0000313" key="1">
    <source>
        <dbReference type="EMBL" id="KAK9512816.1"/>
    </source>
</evidence>
<reference evidence="1 2" key="1">
    <citation type="submission" date="2022-12" db="EMBL/GenBank/DDBJ databases">
        <title>Chromosome-level genome assembly of true bugs.</title>
        <authorList>
            <person name="Ma L."/>
            <person name="Li H."/>
        </authorList>
    </citation>
    <scope>NUCLEOTIDE SEQUENCE [LARGE SCALE GENOMIC DNA]</scope>
    <source>
        <strain evidence="1">Lab_2022b</strain>
    </source>
</reference>
<proteinExistence type="predicted"/>
<comment type="caution">
    <text evidence="1">The sequence shown here is derived from an EMBL/GenBank/DDBJ whole genome shotgun (WGS) entry which is preliminary data.</text>
</comment>
<name>A0AAW1DQ96_9HEMI</name>
<protein>
    <submittedName>
        <fullName evidence="1">Uncharacterized protein</fullName>
    </submittedName>
</protein>
<keyword evidence="2" id="KW-1185">Reference proteome</keyword>
<accession>A0AAW1DQ96</accession>
<evidence type="ECO:0000313" key="2">
    <source>
        <dbReference type="Proteomes" id="UP001461498"/>
    </source>
</evidence>
<gene>
    <name evidence="1" type="ORF">O3M35_001149</name>
</gene>
<sequence length="214" mass="26140">MDPAWIKRLRKNLRPRAIAFDKPKIIDRRPHSKLYLENPPPGFMEWDKEALNEIQQSYITDQIADILKKNKEYLYYHPQVIGILILLIRSFAKYQPRDVRKHMKQVLQDTFLPAKVNLFLKERGFKKSQQMEEHDEETMEDWKDEQKHYEGQKKYIECFRSELPMPESTVKCFRKSHWKEPYPDYIIKKSKTLRYTLPHYIKHNRQFYPLKPPF</sequence>
<dbReference type="EMBL" id="JAPXFL010000001">
    <property type="protein sequence ID" value="KAK9512816.1"/>
    <property type="molecule type" value="Genomic_DNA"/>
</dbReference>
<dbReference type="Proteomes" id="UP001461498">
    <property type="component" value="Unassembled WGS sequence"/>
</dbReference>
<organism evidence="1 2">
    <name type="scientific">Rhynocoris fuscipes</name>
    <dbReference type="NCBI Taxonomy" id="488301"/>
    <lineage>
        <taxon>Eukaryota</taxon>
        <taxon>Metazoa</taxon>
        <taxon>Ecdysozoa</taxon>
        <taxon>Arthropoda</taxon>
        <taxon>Hexapoda</taxon>
        <taxon>Insecta</taxon>
        <taxon>Pterygota</taxon>
        <taxon>Neoptera</taxon>
        <taxon>Paraneoptera</taxon>
        <taxon>Hemiptera</taxon>
        <taxon>Heteroptera</taxon>
        <taxon>Panheteroptera</taxon>
        <taxon>Cimicomorpha</taxon>
        <taxon>Reduviidae</taxon>
        <taxon>Harpactorinae</taxon>
        <taxon>Harpactorini</taxon>
        <taxon>Rhynocoris</taxon>
    </lineage>
</organism>
<dbReference type="AlphaFoldDB" id="A0AAW1DQ96"/>